<gene>
    <name evidence="6" type="ORF">PISL3812_08777</name>
</gene>
<keyword evidence="3" id="KW-0274">FAD</keyword>
<dbReference type="GO" id="GO:0016709">
    <property type="term" value="F:oxidoreductase activity, acting on paired donors, with incorporation or reduction of molecular oxygen, NAD(P)H as one donor, and incorporation of one atom of oxygen"/>
    <property type="evidence" value="ECO:0007669"/>
    <property type="project" value="UniProtKB-ARBA"/>
</dbReference>
<dbReference type="Pfam" id="PF01494">
    <property type="entry name" value="FAD_binding_3"/>
    <property type="match status" value="1"/>
</dbReference>
<dbReference type="InterPro" id="IPR002938">
    <property type="entry name" value="FAD-bd"/>
</dbReference>
<evidence type="ECO:0000256" key="2">
    <source>
        <dbReference type="ARBA" id="ARBA00022630"/>
    </source>
</evidence>
<dbReference type="Pfam" id="PF21274">
    <property type="entry name" value="Rng_hyd_C"/>
    <property type="match status" value="1"/>
</dbReference>
<dbReference type="InterPro" id="IPR050641">
    <property type="entry name" value="RIFMO-like"/>
</dbReference>
<organism evidence="6 7">
    <name type="scientific">Talaromyces islandicus</name>
    <name type="common">Penicillium islandicum</name>
    <dbReference type="NCBI Taxonomy" id="28573"/>
    <lineage>
        <taxon>Eukaryota</taxon>
        <taxon>Fungi</taxon>
        <taxon>Dikarya</taxon>
        <taxon>Ascomycota</taxon>
        <taxon>Pezizomycotina</taxon>
        <taxon>Eurotiomycetes</taxon>
        <taxon>Eurotiomycetidae</taxon>
        <taxon>Eurotiales</taxon>
        <taxon>Trichocomaceae</taxon>
        <taxon>Talaromyces</taxon>
        <taxon>Talaromyces sect. Islandici</taxon>
    </lineage>
</organism>
<dbReference type="SUPFAM" id="SSF51905">
    <property type="entry name" value="FAD/NAD(P)-binding domain"/>
    <property type="match status" value="1"/>
</dbReference>
<evidence type="ECO:0000256" key="4">
    <source>
        <dbReference type="ARBA" id="ARBA00023002"/>
    </source>
</evidence>
<dbReference type="PRINTS" id="PR00420">
    <property type="entry name" value="RNGMNOXGNASE"/>
</dbReference>
<feature type="domain" description="FAD-binding" evidence="5">
    <location>
        <begin position="9"/>
        <end position="365"/>
    </location>
</feature>
<dbReference type="Proteomes" id="UP000054383">
    <property type="component" value="Unassembled WGS sequence"/>
</dbReference>
<evidence type="ECO:0000256" key="1">
    <source>
        <dbReference type="ARBA" id="ARBA00001974"/>
    </source>
</evidence>
<dbReference type="Gene3D" id="3.40.30.120">
    <property type="match status" value="1"/>
</dbReference>
<reference evidence="6 7" key="1">
    <citation type="submission" date="2015-04" db="EMBL/GenBank/DDBJ databases">
        <authorList>
            <person name="Syromyatnikov M.Y."/>
            <person name="Popov V.N."/>
        </authorList>
    </citation>
    <scope>NUCLEOTIDE SEQUENCE [LARGE SCALE GENOMIC DNA]</scope>
    <source>
        <strain evidence="6">WF-38-12</strain>
    </source>
</reference>
<protein>
    <recommendedName>
        <fullName evidence="5">FAD-binding domain-containing protein</fullName>
    </recommendedName>
</protein>
<dbReference type="InterPro" id="IPR036188">
    <property type="entry name" value="FAD/NAD-bd_sf"/>
</dbReference>
<accession>A0A0U1M804</accession>
<dbReference type="STRING" id="28573.A0A0U1M804"/>
<evidence type="ECO:0000256" key="3">
    <source>
        <dbReference type="ARBA" id="ARBA00022827"/>
    </source>
</evidence>
<dbReference type="Gene3D" id="3.50.50.60">
    <property type="entry name" value="FAD/NAD(P)-binding domain"/>
    <property type="match status" value="1"/>
</dbReference>
<dbReference type="EMBL" id="CVMT01000010">
    <property type="protein sequence ID" value="CRG91725.1"/>
    <property type="molecule type" value="Genomic_DNA"/>
</dbReference>
<sequence>MSAAQTDHVPVIIVGGGIVGLCASLFLSNHGTHSLLVEKHAGSSIHPRARSVNARTMEIFRNMGITEAVREAGSTMSPTRGILSGPSLSAILEKRPRGEEGPKTTSWIESSGIGPENGLFVTQDMLEPAILKAAREKGGDVRFHAECLGVEQDKDKVMVAIKDRNTGHSFSVTADYLIAADGAGSPIRSQLGIPTTGRGKMGNLLNILFHADLRDLVKTREFSLCRVENDEVVGLFASINNSDRWVFHMSFDPSKGEKAEQFSPDRCKELLKVALGLPNIEIEIISILPWEPSVRVATKLQQGRIFIAGDAAHQMPPYGGQGANSGISDAYNLAWKLTAVLKGYASPKLLETFDKERQPVGSVAADVSAGPADELGLLSVKRDWKRVKAFARIMAHSSGFGYTYSSESAAVMVEDRWPFWGVTWKPWNATSLLFSLDGRPGSRIPHVKVEKDGKEISTLDLVGNGFVVIAGSAGEAWVTASQNIRNSWPRLGLAEYSVGHTDGTVIDKKRLWESAAGISSSGAVLVRPDGYIAWRQRRAPKCIQKTLEDVLNCVLCFK</sequence>
<keyword evidence="4" id="KW-0560">Oxidoreductase</keyword>
<dbReference type="GO" id="GO:0071949">
    <property type="term" value="F:FAD binding"/>
    <property type="evidence" value="ECO:0007669"/>
    <property type="project" value="InterPro"/>
</dbReference>
<evidence type="ECO:0000259" key="5">
    <source>
        <dbReference type="Pfam" id="PF01494"/>
    </source>
</evidence>
<dbReference type="Gene3D" id="3.30.9.10">
    <property type="entry name" value="D-Amino Acid Oxidase, subunit A, domain 2"/>
    <property type="match status" value="1"/>
</dbReference>
<dbReference type="OrthoDB" id="2690153at2759"/>
<keyword evidence="7" id="KW-1185">Reference proteome</keyword>
<dbReference type="AlphaFoldDB" id="A0A0U1M804"/>
<proteinExistence type="predicted"/>
<evidence type="ECO:0000313" key="7">
    <source>
        <dbReference type="Proteomes" id="UP000054383"/>
    </source>
</evidence>
<dbReference type="PANTHER" id="PTHR43004:SF19">
    <property type="entry name" value="BINDING MONOOXYGENASE, PUTATIVE (JCVI)-RELATED"/>
    <property type="match status" value="1"/>
</dbReference>
<dbReference type="OMA" id="NIERQPI"/>
<name>A0A0U1M804_TALIS</name>
<keyword evidence="2" id="KW-0285">Flavoprotein</keyword>
<dbReference type="PANTHER" id="PTHR43004">
    <property type="entry name" value="TRK SYSTEM POTASSIUM UPTAKE PROTEIN"/>
    <property type="match status" value="1"/>
</dbReference>
<comment type="cofactor">
    <cofactor evidence="1">
        <name>FAD</name>
        <dbReference type="ChEBI" id="CHEBI:57692"/>
    </cofactor>
</comment>
<evidence type="ECO:0000313" key="6">
    <source>
        <dbReference type="EMBL" id="CRG91725.1"/>
    </source>
</evidence>